<dbReference type="GO" id="GO:0003824">
    <property type="term" value="F:catalytic activity"/>
    <property type="evidence" value="ECO:0007669"/>
    <property type="project" value="InterPro"/>
</dbReference>
<dbReference type="InterPro" id="IPR023213">
    <property type="entry name" value="CAT-like_dom_sf"/>
</dbReference>
<dbReference type="GO" id="GO:0031177">
    <property type="term" value="F:phosphopantetheine binding"/>
    <property type="evidence" value="ECO:0007669"/>
    <property type="project" value="TreeGrafter"/>
</dbReference>
<keyword evidence="5" id="KW-1185">Reference proteome</keyword>
<reference evidence="4" key="1">
    <citation type="journal article" date="2014" name="Int. J. Syst. Evol. Microbiol.">
        <title>Complete genome sequence of Corynebacterium casei LMG S-19264T (=DSM 44701T), isolated from a smear-ripened cheese.</title>
        <authorList>
            <consortium name="US DOE Joint Genome Institute (JGI-PGF)"/>
            <person name="Walter F."/>
            <person name="Albersmeier A."/>
            <person name="Kalinowski J."/>
            <person name="Ruckert C."/>
        </authorList>
    </citation>
    <scope>NUCLEOTIDE SEQUENCE</scope>
    <source>
        <strain evidence="4">JCM 3131</strain>
    </source>
</reference>
<evidence type="ECO:0008006" key="6">
    <source>
        <dbReference type="Google" id="ProtNLM"/>
    </source>
</evidence>
<feature type="region of interest" description="Disordered" evidence="1">
    <location>
        <begin position="432"/>
        <end position="472"/>
    </location>
</feature>
<dbReference type="Pfam" id="PF00668">
    <property type="entry name" value="Condensation"/>
    <property type="match status" value="1"/>
</dbReference>
<feature type="domain" description="AMP-dependent synthetase/ligase" evidence="2">
    <location>
        <begin position="483"/>
        <end position="590"/>
    </location>
</feature>
<feature type="domain" description="Condensation" evidence="3">
    <location>
        <begin position="9"/>
        <end position="437"/>
    </location>
</feature>
<dbReference type="SUPFAM" id="SSF56801">
    <property type="entry name" value="Acetyl-CoA synthetase-like"/>
    <property type="match status" value="1"/>
</dbReference>
<dbReference type="EMBL" id="BMQK01000006">
    <property type="protein sequence ID" value="GGQ60557.1"/>
    <property type="molecule type" value="Genomic_DNA"/>
</dbReference>
<dbReference type="Gene3D" id="3.30.559.30">
    <property type="entry name" value="Nonribosomal peptide synthetase, condensation domain"/>
    <property type="match status" value="1"/>
</dbReference>
<name>A0A918BDA8_9ACTN</name>
<reference evidence="4" key="2">
    <citation type="submission" date="2020-09" db="EMBL/GenBank/DDBJ databases">
        <authorList>
            <person name="Sun Q."/>
            <person name="Ohkuma M."/>
        </authorList>
    </citation>
    <scope>NUCLEOTIDE SEQUENCE</scope>
    <source>
        <strain evidence="4">JCM 3131</strain>
    </source>
</reference>
<dbReference type="GO" id="GO:0005737">
    <property type="term" value="C:cytoplasm"/>
    <property type="evidence" value="ECO:0007669"/>
    <property type="project" value="TreeGrafter"/>
</dbReference>
<sequence>MTAAPERGLPLTAAQAGVWNLHSLDPSGTALNLAEYLEIHGEVRPGLLARALRRTADDAEALRTRIVDTPDGPRQFTVPLSAGDFPLRTADLRGEADPDAAALAWMERDLDRPFDLAAGPPFRHALLRVGEARWLWYQCVHHLVMDGFGYSLLARRTAEVYSALAAGRGPGPNPFGRLADLVADDLAYRSSEQYGIDRAHWIQALADRPAAPTAAGRYARPSRTSLRRGARVPDDVTARLRALAGELRATWAEVLIAAQALYVSRVTEDSDVVLGLPLMCRLGSVALRVPGMVRNILPLRLEVTPALTFATLTRQTVLGLRAARRHQRYPFHHLRRDLGLGDEGPPPVGPLFNVMPFDYGLSFAGAPAVPHNLSAGPTKDLTVHVYDRADGRGLRIDHDAHPALRTGDELGAHQEEFLALLTRIAHCDPHAPLSRLGTPDGDGSAHQNRDGNGDVNGDGNGDVNRGGNPGDIAAVTRIGPVDAGARRTPDAPALVHADLTLTYAELAERSHRLARRLAARGVGTGDLVALALPRSVPLILGVLAVLKAGGACLPLDPEYPAQRLARLLDDAGPVCVLTDSATAARLPDTAHPRLLLDATGLPDPPSADPPHAFAQRHRARVIHARAASAASGGPTGTVVPYPAVARPSR</sequence>
<dbReference type="Proteomes" id="UP000620156">
    <property type="component" value="Unassembled WGS sequence"/>
</dbReference>
<evidence type="ECO:0000313" key="5">
    <source>
        <dbReference type="Proteomes" id="UP000620156"/>
    </source>
</evidence>
<dbReference type="Pfam" id="PF00501">
    <property type="entry name" value="AMP-binding"/>
    <property type="match status" value="1"/>
</dbReference>
<feature type="region of interest" description="Disordered" evidence="1">
    <location>
        <begin position="625"/>
        <end position="649"/>
    </location>
</feature>
<dbReference type="Gene3D" id="3.30.559.10">
    <property type="entry name" value="Chloramphenicol acetyltransferase-like domain"/>
    <property type="match status" value="1"/>
</dbReference>
<dbReference type="InterPro" id="IPR001242">
    <property type="entry name" value="Condensation_dom"/>
</dbReference>
<evidence type="ECO:0000313" key="4">
    <source>
        <dbReference type="EMBL" id="GGQ60557.1"/>
    </source>
</evidence>
<evidence type="ECO:0000259" key="2">
    <source>
        <dbReference type="Pfam" id="PF00501"/>
    </source>
</evidence>
<evidence type="ECO:0000256" key="1">
    <source>
        <dbReference type="SAM" id="MobiDB-lite"/>
    </source>
</evidence>
<dbReference type="PANTHER" id="PTHR45527:SF1">
    <property type="entry name" value="FATTY ACID SYNTHASE"/>
    <property type="match status" value="1"/>
</dbReference>
<proteinExistence type="predicted"/>
<dbReference type="AlphaFoldDB" id="A0A918BDA8"/>
<dbReference type="RefSeq" id="WP_189217616.1">
    <property type="nucleotide sequence ID" value="NZ_BMQK01000006.1"/>
</dbReference>
<organism evidence="4 5">
    <name type="scientific">Streptomyces ruber</name>
    <dbReference type="NCBI Taxonomy" id="83378"/>
    <lineage>
        <taxon>Bacteria</taxon>
        <taxon>Bacillati</taxon>
        <taxon>Actinomycetota</taxon>
        <taxon>Actinomycetes</taxon>
        <taxon>Kitasatosporales</taxon>
        <taxon>Streptomycetaceae</taxon>
        <taxon>Streptomyces</taxon>
    </lineage>
</organism>
<dbReference type="GO" id="GO:0008610">
    <property type="term" value="P:lipid biosynthetic process"/>
    <property type="evidence" value="ECO:0007669"/>
    <property type="project" value="UniProtKB-ARBA"/>
</dbReference>
<comment type="caution">
    <text evidence="4">The sequence shown here is derived from an EMBL/GenBank/DDBJ whole genome shotgun (WGS) entry which is preliminary data.</text>
</comment>
<dbReference type="Gene3D" id="3.40.50.980">
    <property type="match status" value="2"/>
</dbReference>
<dbReference type="GO" id="GO:0043041">
    <property type="term" value="P:amino acid activation for nonribosomal peptide biosynthetic process"/>
    <property type="evidence" value="ECO:0007669"/>
    <property type="project" value="TreeGrafter"/>
</dbReference>
<dbReference type="SUPFAM" id="SSF52777">
    <property type="entry name" value="CoA-dependent acyltransferases"/>
    <property type="match status" value="2"/>
</dbReference>
<dbReference type="PANTHER" id="PTHR45527">
    <property type="entry name" value="NONRIBOSOMAL PEPTIDE SYNTHETASE"/>
    <property type="match status" value="1"/>
</dbReference>
<gene>
    <name evidence="4" type="ORF">GCM10010145_33340</name>
</gene>
<dbReference type="InterPro" id="IPR000873">
    <property type="entry name" value="AMP-dep_synth/lig_dom"/>
</dbReference>
<dbReference type="GO" id="GO:0044550">
    <property type="term" value="P:secondary metabolite biosynthetic process"/>
    <property type="evidence" value="ECO:0007669"/>
    <property type="project" value="TreeGrafter"/>
</dbReference>
<evidence type="ECO:0000259" key="3">
    <source>
        <dbReference type="Pfam" id="PF00668"/>
    </source>
</evidence>
<accession>A0A918BDA8</accession>
<protein>
    <recommendedName>
        <fullName evidence="6">Non-ribosomal peptide synthetase</fullName>
    </recommendedName>
</protein>